<evidence type="ECO:0000256" key="5">
    <source>
        <dbReference type="ARBA" id="ARBA00023180"/>
    </source>
</evidence>
<evidence type="ECO:0000313" key="7">
    <source>
        <dbReference type="Proteomes" id="UP000694844"/>
    </source>
</evidence>
<dbReference type="AlphaFoldDB" id="A0A8B8BUB9"/>
<dbReference type="PANTHER" id="PTHR24368:SF210">
    <property type="entry name" value="SURFACE ANTIGEN BSPA-LIKE"/>
    <property type="match status" value="1"/>
</dbReference>
<dbReference type="InterPro" id="IPR031283">
    <property type="entry name" value="AMIGO"/>
</dbReference>
<evidence type="ECO:0000256" key="1">
    <source>
        <dbReference type="ARBA" id="ARBA00004479"/>
    </source>
</evidence>
<evidence type="ECO:0000256" key="6">
    <source>
        <dbReference type="SAM" id="SignalP"/>
    </source>
</evidence>
<keyword evidence="5" id="KW-0325">Glycoprotein</keyword>
<accession>A0A8B8BUB9</accession>
<dbReference type="PANTHER" id="PTHR24368">
    <property type="entry name" value="AMPHOTERIN-INDUCED PROTEIN"/>
    <property type="match status" value="1"/>
</dbReference>
<keyword evidence="7" id="KW-1185">Reference proteome</keyword>
<keyword evidence="2" id="KW-0812">Transmembrane</keyword>
<keyword evidence="4" id="KW-0472">Membrane</keyword>
<feature type="chain" id="PRO_5034035200" evidence="6">
    <location>
        <begin position="23"/>
        <end position="326"/>
    </location>
</feature>
<dbReference type="OrthoDB" id="6363818at2759"/>
<evidence type="ECO:0000256" key="3">
    <source>
        <dbReference type="ARBA" id="ARBA00022989"/>
    </source>
</evidence>
<evidence type="ECO:0000313" key="8">
    <source>
        <dbReference type="RefSeq" id="XP_022306454.1"/>
    </source>
</evidence>
<dbReference type="Gene3D" id="3.80.10.10">
    <property type="entry name" value="Ribonuclease Inhibitor"/>
    <property type="match status" value="1"/>
</dbReference>
<dbReference type="Proteomes" id="UP000694844">
    <property type="component" value="Chromosome 9"/>
</dbReference>
<protein>
    <submittedName>
        <fullName evidence="8">Uncharacterized protein LOC111112885</fullName>
    </submittedName>
</protein>
<name>A0A8B8BUB9_CRAVI</name>
<organism evidence="7 8">
    <name type="scientific">Crassostrea virginica</name>
    <name type="common">Eastern oyster</name>
    <dbReference type="NCBI Taxonomy" id="6565"/>
    <lineage>
        <taxon>Eukaryota</taxon>
        <taxon>Metazoa</taxon>
        <taxon>Spiralia</taxon>
        <taxon>Lophotrochozoa</taxon>
        <taxon>Mollusca</taxon>
        <taxon>Bivalvia</taxon>
        <taxon>Autobranchia</taxon>
        <taxon>Pteriomorphia</taxon>
        <taxon>Ostreida</taxon>
        <taxon>Ostreoidea</taxon>
        <taxon>Ostreidae</taxon>
        <taxon>Crassostrea</taxon>
    </lineage>
</organism>
<dbReference type="RefSeq" id="XP_022306454.1">
    <property type="nucleotide sequence ID" value="XM_022450746.1"/>
</dbReference>
<sequence length="326" mass="36292">MGYHRFLLYVVTSLTIFQDIDGFLPAKCSGSDVVTCYNQTYINPKSFPASMVSLHVSASTIENLPHSLLRSFIQICPNLKTFKITSSAIKYIHSCSFSSVSNLSQILIQDTSINTIVQNAFSDIKSVQKIEFINVTIQEISKLAFHKVQNIDRFVMDRMRVESIRYASFAELENFKEFKLTNSNIQVMEQQPVANEMSISSLEISGNTINSQLCGLNSLFTSGLVFTNNSFICGPETETSALTLGNNRCISRVTQSCPPLKNTSMLIHSFDCQTVSPDEGIQPVSEEEVFGIDKKGKNFASSTLFDVGTAFWNVDIILAITLLNYI</sequence>
<dbReference type="SUPFAM" id="SSF52058">
    <property type="entry name" value="L domain-like"/>
    <property type="match status" value="1"/>
</dbReference>
<dbReference type="InterPro" id="IPR032675">
    <property type="entry name" value="LRR_dom_sf"/>
</dbReference>
<feature type="signal peptide" evidence="6">
    <location>
        <begin position="1"/>
        <end position="22"/>
    </location>
</feature>
<comment type="subcellular location">
    <subcellularLocation>
        <location evidence="1">Membrane</location>
        <topology evidence="1">Single-pass type I membrane protein</topology>
    </subcellularLocation>
</comment>
<proteinExistence type="predicted"/>
<keyword evidence="6" id="KW-0732">Signal</keyword>
<dbReference type="KEGG" id="cvn:111112885"/>
<gene>
    <name evidence="8" type="primary">LOC111112885</name>
</gene>
<evidence type="ECO:0000256" key="2">
    <source>
        <dbReference type="ARBA" id="ARBA00022692"/>
    </source>
</evidence>
<keyword evidence="3" id="KW-1133">Transmembrane helix</keyword>
<dbReference type="GO" id="GO:0016020">
    <property type="term" value="C:membrane"/>
    <property type="evidence" value="ECO:0007669"/>
    <property type="project" value="UniProtKB-SubCell"/>
</dbReference>
<evidence type="ECO:0000256" key="4">
    <source>
        <dbReference type="ARBA" id="ARBA00023136"/>
    </source>
</evidence>
<dbReference type="GeneID" id="111112885"/>
<reference evidence="8" key="1">
    <citation type="submission" date="2025-08" db="UniProtKB">
        <authorList>
            <consortium name="RefSeq"/>
        </authorList>
    </citation>
    <scope>IDENTIFICATION</scope>
    <source>
        <tissue evidence="8">Whole sample</tissue>
    </source>
</reference>